<dbReference type="PANTHER" id="PTHR11741:SF0">
    <property type="entry name" value="ELONGATION FACTOR TS, MITOCHONDRIAL"/>
    <property type="match status" value="1"/>
</dbReference>
<dbReference type="InterPro" id="IPR018101">
    <property type="entry name" value="Transl_elong_Ts_CS"/>
</dbReference>
<evidence type="ECO:0000259" key="8">
    <source>
        <dbReference type="Pfam" id="PF00889"/>
    </source>
</evidence>
<protein>
    <recommendedName>
        <fullName evidence="2 5">Elongation factor Ts</fullName>
        <shortName evidence="5">EF-Ts</shortName>
    </recommendedName>
</protein>
<proteinExistence type="inferred from homology"/>
<dbReference type="SUPFAM" id="SSF54713">
    <property type="entry name" value="Elongation factor Ts (EF-Ts), dimerisation domain"/>
    <property type="match status" value="1"/>
</dbReference>
<dbReference type="HAMAP" id="MF_00050">
    <property type="entry name" value="EF_Ts"/>
    <property type="match status" value="1"/>
</dbReference>
<dbReference type="EMBL" id="CP007496">
    <property type="protein sequence ID" value="AJA06358.1"/>
    <property type="molecule type" value="Genomic_DNA"/>
</dbReference>
<sequence length="198" mass="22047">MGVSVDDIKKLRELTGVGLTDAKKALVEADGDFDKALEEMRKKGLTKAEKKGDREAREGLIESYVHSGRIGVIVEVNCETDFVARLDDFKTLAHEIAMQIAAMNPKYASTEDIPAEEMERVKAELMASEALASKPEEMREKIVAGQLNKHFAEQVLMSQAYILDDSKTVEQHIKEAIAKLGENIVVRQFKRIELGVSE</sequence>
<name>A0A6S4GQI7_9BACT</name>
<keyword evidence="4 5" id="KW-0648">Protein biosynthesis</keyword>
<dbReference type="InterPro" id="IPR001816">
    <property type="entry name" value="Transl_elong_EFTs/EF1B"/>
</dbReference>
<dbReference type="RefSeq" id="WP_039326988.1">
    <property type="nucleotide sequence ID" value="NZ_CP007496.1"/>
</dbReference>
<organism evidence="9 10">
    <name type="scientific">Candidatus Nanosynbacter lyticus</name>
    <dbReference type="NCBI Taxonomy" id="2093824"/>
    <lineage>
        <taxon>Bacteria</taxon>
        <taxon>Candidatus Saccharimonadota</taxon>
        <taxon>Candidatus Saccharimonadia</taxon>
        <taxon>Candidatus Nanosynbacterales</taxon>
        <taxon>Candidatus Nanosynbacteraceae</taxon>
        <taxon>Candidatus Nanosynbacter</taxon>
    </lineage>
</organism>
<evidence type="ECO:0000256" key="7">
    <source>
        <dbReference type="RuleBase" id="RU000643"/>
    </source>
</evidence>
<reference evidence="9 10" key="1">
    <citation type="journal article" date="2015" name="Proc. Natl. Acad. Sci. U.S.A.">
        <title>Cultivation of a human-associated TM7 phylotype reveals a reduced genome and epibiotic parasitic lifestyle.</title>
        <authorList>
            <person name="He X."/>
            <person name="McLean J.S."/>
            <person name="Edlund A."/>
            <person name="Yooseph S."/>
            <person name="Hall A.P."/>
            <person name="Liu S.Y."/>
            <person name="Dorrestein P.C."/>
            <person name="Esquenazi E."/>
            <person name="Hunter R.C."/>
            <person name="Cheng G."/>
            <person name="Nelson K.E."/>
            <person name="Lux R."/>
            <person name="Shi W."/>
        </authorList>
    </citation>
    <scope>NUCLEOTIDE SEQUENCE [LARGE SCALE GENOMIC DNA]</scope>
    <source>
        <strain evidence="9 10">TM7x</strain>
    </source>
</reference>
<dbReference type="Gene3D" id="3.30.479.20">
    <property type="entry name" value="Elongation factor Ts, dimerisation domain"/>
    <property type="match status" value="1"/>
</dbReference>
<dbReference type="Pfam" id="PF00889">
    <property type="entry name" value="EF_TS"/>
    <property type="match status" value="1"/>
</dbReference>
<gene>
    <name evidence="5 9" type="primary">tsf</name>
    <name evidence="9" type="ORF">TM7x_00910</name>
</gene>
<dbReference type="InterPro" id="IPR014039">
    <property type="entry name" value="Transl_elong_EFTs/EF1B_dimer"/>
</dbReference>
<dbReference type="FunFam" id="1.10.8.10:FF:000001">
    <property type="entry name" value="Elongation factor Ts"/>
    <property type="match status" value="1"/>
</dbReference>
<evidence type="ECO:0000256" key="1">
    <source>
        <dbReference type="ARBA" id="ARBA00005532"/>
    </source>
</evidence>
<comment type="similarity">
    <text evidence="1 5 6">Belongs to the EF-Ts family.</text>
</comment>
<keyword evidence="10" id="KW-1185">Reference proteome</keyword>
<evidence type="ECO:0000256" key="2">
    <source>
        <dbReference type="ARBA" id="ARBA00016956"/>
    </source>
</evidence>
<dbReference type="CDD" id="cd14275">
    <property type="entry name" value="UBA_EF-Ts"/>
    <property type="match status" value="1"/>
</dbReference>
<dbReference type="NCBIfam" id="TIGR00116">
    <property type="entry name" value="tsf"/>
    <property type="match status" value="1"/>
</dbReference>
<dbReference type="GO" id="GO:0003746">
    <property type="term" value="F:translation elongation factor activity"/>
    <property type="evidence" value="ECO:0007669"/>
    <property type="project" value="UniProtKB-UniRule"/>
</dbReference>
<evidence type="ECO:0000313" key="10">
    <source>
        <dbReference type="Proteomes" id="UP000030902"/>
    </source>
</evidence>
<dbReference type="InterPro" id="IPR036402">
    <property type="entry name" value="EF-Ts_dimer_sf"/>
</dbReference>
<evidence type="ECO:0000313" key="9">
    <source>
        <dbReference type="EMBL" id="AJA06358.1"/>
    </source>
</evidence>
<evidence type="ECO:0000256" key="4">
    <source>
        <dbReference type="ARBA" id="ARBA00022917"/>
    </source>
</evidence>
<keyword evidence="5" id="KW-0963">Cytoplasm</keyword>
<dbReference type="KEGG" id="sox:TM7x_00910"/>
<evidence type="ECO:0000256" key="5">
    <source>
        <dbReference type="HAMAP-Rule" id="MF_00050"/>
    </source>
</evidence>
<accession>A0A6S4GQI7</accession>
<dbReference type="PANTHER" id="PTHR11741">
    <property type="entry name" value="ELONGATION FACTOR TS"/>
    <property type="match status" value="1"/>
</dbReference>
<feature type="domain" description="Translation elongation factor EFTs/EF1B dimerisation" evidence="8">
    <location>
        <begin position="56"/>
        <end position="195"/>
    </location>
</feature>
<dbReference type="SUPFAM" id="SSF46934">
    <property type="entry name" value="UBA-like"/>
    <property type="match status" value="1"/>
</dbReference>
<dbReference type="Gene3D" id="1.10.8.10">
    <property type="entry name" value="DNA helicase RuvA subunit, C-terminal domain"/>
    <property type="match status" value="1"/>
</dbReference>
<dbReference type="Gene3D" id="1.10.286.20">
    <property type="match status" value="1"/>
</dbReference>
<dbReference type="GO" id="GO:0005737">
    <property type="term" value="C:cytoplasm"/>
    <property type="evidence" value="ECO:0007669"/>
    <property type="project" value="UniProtKB-SubCell"/>
</dbReference>
<comment type="function">
    <text evidence="5 6">Associates with the EF-Tu.GDP complex and induces the exchange of GDP to GTP. It remains bound to the aminoacyl-tRNA.EF-Tu.GTP complex up to the GTP hydrolysis stage on the ribosome.</text>
</comment>
<keyword evidence="3 5" id="KW-0251">Elongation factor</keyword>
<dbReference type="Proteomes" id="UP000030902">
    <property type="component" value="Chromosome"/>
</dbReference>
<dbReference type="PROSITE" id="PS01127">
    <property type="entry name" value="EF_TS_2"/>
    <property type="match status" value="1"/>
</dbReference>
<evidence type="ECO:0000256" key="6">
    <source>
        <dbReference type="RuleBase" id="RU000642"/>
    </source>
</evidence>
<dbReference type="InterPro" id="IPR009060">
    <property type="entry name" value="UBA-like_sf"/>
</dbReference>
<dbReference type="AlphaFoldDB" id="A0A6S4GQI7"/>
<evidence type="ECO:0000256" key="3">
    <source>
        <dbReference type="ARBA" id="ARBA00022768"/>
    </source>
</evidence>
<feature type="region of interest" description="Involved in Mg(2+) ion dislocation from EF-Tu" evidence="5">
    <location>
        <begin position="80"/>
        <end position="83"/>
    </location>
</feature>
<comment type="subcellular location">
    <subcellularLocation>
        <location evidence="5 7">Cytoplasm</location>
    </subcellularLocation>
</comment>
<dbReference type="PROSITE" id="PS01126">
    <property type="entry name" value="EF_TS_1"/>
    <property type="match status" value="1"/>
</dbReference>